<dbReference type="AlphaFoldDB" id="A0A0G4EDU4"/>
<keyword evidence="3 5" id="KW-1133">Transmembrane helix</keyword>
<feature type="transmembrane region" description="Helical" evidence="5">
    <location>
        <begin position="126"/>
        <end position="158"/>
    </location>
</feature>
<dbReference type="EMBL" id="CDMY01000185">
    <property type="protein sequence ID" value="CEL93708.1"/>
    <property type="molecule type" value="Genomic_DNA"/>
</dbReference>
<organism evidence="6 7">
    <name type="scientific">Vitrella brassicaformis (strain CCMP3155)</name>
    <dbReference type="NCBI Taxonomy" id="1169540"/>
    <lineage>
        <taxon>Eukaryota</taxon>
        <taxon>Sar</taxon>
        <taxon>Alveolata</taxon>
        <taxon>Colpodellida</taxon>
        <taxon>Vitrellaceae</taxon>
        <taxon>Vitrella</taxon>
    </lineage>
</organism>
<keyword evidence="2 5" id="KW-0812">Transmembrane</keyword>
<protein>
    <recommendedName>
        <fullName evidence="5">PRA1 family protein</fullName>
    </recommendedName>
</protein>
<name>A0A0G4EDU4_VITBC</name>
<evidence type="ECO:0000256" key="2">
    <source>
        <dbReference type="ARBA" id="ARBA00022692"/>
    </source>
</evidence>
<evidence type="ECO:0000256" key="5">
    <source>
        <dbReference type="RuleBase" id="RU363107"/>
    </source>
</evidence>
<reference evidence="6 7" key="1">
    <citation type="submission" date="2014-11" db="EMBL/GenBank/DDBJ databases">
        <authorList>
            <person name="Zhu J."/>
            <person name="Qi W."/>
            <person name="Song R."/>
        </authorList>
    </citation>
    <scope>NUCLEOTIDE SEQUENCE [LARGE SCALE GENOMIC DNA]</scope>
</reference>
<comment type="similarity">
    <text evidence="5">Belongs to the PRA1 family.</text>
</comment>
<dbReference type="InterPro" id="IPR004895">
    <property type="entry name" value="Prenylated_rab_accept_PRA1"/>
</dbReference>
<evidence type="ECO:0000256" key="3">
    <source>
        <dbReference type="ARBA" id="ARBA00022989"/>
    </source>
</evidence>
<comment type="subcellular location">
    <subcellularLocation>
        <location evidence="1 5">Membrane</location>
        <topology evidence="1 5">Multi-pass membrane protein</topology>
    </subcellularLocation>
</comment>
<dbReference type="InParanoid" id="A0A0G4EDU4"/>
<keyword evidence="4 5" id="KW-0472">Membrane</keyword>
<dbReference type="VEuPathDB" id="CryptoDB:Vbra_11363"/>
<dbReference type="Proteomes" id="UP000041254">
    <property type="component" value="Unassembled WGS sequence"/>
</dbReference>
<accession>A0A0G4EDU4</accession>
<proteinExistence type="inferred from homology"/>
<gene>
    <name evidence="6" type="ORF">Vbra_11363</name>
</gene>
<feature type="transmembrane region" description="Helical" evidence="5">
    <location>
        <begin position="178"/>
        <end position="199"/>
    </location>
</feature>
<keyword evidence="7" id="KW-1185">Reference proteome</keyword>
<sequence>MAGNQRQRASQFDHLVESLFSAFRRTSDEAVRRSPVRPTNEKMADVLLMSWVVRHGWPIVQSGGVGLTEEQAHVAVEEGRRVLLNDPLGLPTNRMRPWKEFMGEFAPPDHPFDRFTSNLSYFLPNYLLLIYAMLALLSLFRPSSLLIVTVLQYAAILLPSTDCQGNGWLLGLPPSTRLAITLAINLMLWLTMLVGLLTAPRLYAAVVWGALVVHALCRTRSPVRLVADNVKKTAETIKKKAKVT</sequence>
<dbReference type="GO" id="GO:0016020">
    <property type="term" value="C:membrane"/>
    <property type="evidence" value="ECO:0007669"/>
    <property type="project" value="UniProtKB-SubCell"/>
</dbReference>
<dbReference type="Pfam" id="PF03208">
    <property type="entry name" value="PRA1"/>
    <property type="match status" value="1"/>
</dbReference>
<evidence type="ECO:0000313" key="6">
    <source>
        <dbReference type="EMBL" id="CEL93708.1"/>
    </source>
</evidence>
<evidence type="ECO:0000313" key="7">
    <source>
        <dbReference type="Proteomes" id="UP000041254"/>
    </source>
</evidence>
<evidence type="ECO:0000256" key="1">
    <source>
        <dbReference type="ARBA" id="ARBA00004141"/>
    </source>
</evidence>
<evidence type="ECO:0000256" key="4">
    <source>
        <dbReference type="ARBA" id="ARBA00023136"/>
    </source>
</evidence>